<evidence type="ECO:0000256" key="1">
    <source>
        <dbReference type="SAM" id="MobiDB-lite"/>
    </source>
</evidence>
<feature type="transmembrane region" description="Helical" evidence="2">
    <location>
        <begin position="149"/>
        <end position="167"/>
    </location>
</feature>
<dbReference type="RefSeq" id="WP_323330561.1">
    <property type="nucleotide sequence ID" value="NZ_JAYFSI010000005.1"/>
</dbReference>
<reference evidence="3 4" key="1">
    <citation type="submission" date="2023-12" db="EMBL/GenBank/DDBJ databases">
        <title>Amycolatopsis sp. V23-08.</title>
        <authorList>
            <person name="Somphong A."/>
        </authorList>
    </citation>
    <scope>NUCLEOTIDE SEQUENCE [LARGE SCALE GENOMIC DNA]</scope>
    <source>
        <strain evidence="3 4">V23-08</strain>
    </source>
</reference>
<evidence type="ECO:0000313" key="3">
    <source>
        <dbReference type="EMBL" id="MEA5362773.1"/>
    </source>
</evidence>
<dbReference type="NCBIfam" id="NF033634">
    <property type="entry name" value="SLATT_1"/>
    <property type="match status" value="1"/>
</dbReference>
<keyword evidence="4" id="KW-1185">Reference proteome</keyword>
<proteinExistence type="predicted"/>
<protein>
    <submittedName>
        <fullName evidence="3">DUF4231 domain-containing protein</fullName>
    </submittedName>
</protein>
<dbReference type="Proteomes" id="UP001304298">
    <property type="component" value="Unassembled WGS sequence"/>
</dbReference>
<feature type="transmembrane region" description="Helical" evidence="2">
    <location>
        <begin position="173"/>
        <end position="194"/>
    </location>
</feature>
<feature type="transmembrane region" description="Helical" evidence="2">
    <location>
        <begin position="21"/>
        <end position="43"/>
    </location>
</feature>
<evidence type="ECO:0000313" key="4">
    <source>
        <dbReference type="Proteomes" id="UP001304298"/>
    </source>
</evidence>
<feature type="transmembrane region" description="Helical" evidence="2">
    <location>
        <begin position="49"/>
        <end position="71"/>
    </location>
</feature>
<accession>A0ABU5R973</accession>
<evidence type="ECO:0000256" key="2">
    <source>
        <dbReference type="SAM" id="Phobius"/>
    </source>
</evidence>
<organism evidence="3 4">
    <name type="scientific">Amycolatopsis heterodermiae</name>
    <dbReference type="NCBI Taxonomy" id="3110235"/>
    <lineage>
        <taxon>Bacteria</taxon>
        <taxon>Bacillati</taxon>
        <taxon>Actinomycetota</taxon>
        <taxon>Actinomycetes</taxon>
        <taxon>Pseudonocardiales</taxon>
        <taxon>Pseudonocardiaceae</taxon>
        <taxon>Amycolatopsis</taxon>
    </lineage>
</organism>
<gene>
    <name evidence="3" type="ORF">VA596_24770</name>
</gene>
<comment type="caution">
    <text evidence="3">The sequence shown here is derived from an EMBL/GenBank/DDBJ whole genome shotgun (WGS) entry which is preliminary data.</text>
</comment>
<feature type="region of interest" description="Disordered" evidence="1">
    <location>
        <begin position="244"/>
        <end position="266"/>
    </location>
</feature>
<name>A0ABU5R973_9PSEU</name>
<keyword evidence="2" id="KW-1133">Transmembrane helix</keyword>
<dbReference type="EMBL" id="JAYFSI010000005">
    <property type="protein sequence ID" value="MEA5362773.1"/>
    <property type="molecule type" value="Genomic_DNA"/>
</dbReference>
<keyword evidence="2" id="KW-0812">Transmembrane</keyword>
<sequence>MTHRIREIEHHLAIARRRQRWSNVALVFGPVLLVVLYAIAWIPAVDRKILIAVYIPAVPIVFASCVASYFLKRNPGGPQVLAEGGGFMRESEGDLELALARHRDSRKQVLAQADIEPKVRKITYKEDAYSDVDQLREESKKYRSVNNTLQGVLIIGSLAATAASGIAAELAVVRWVTLGITFVVGISSGFMGYFKYKERSFYLQQTADAIEQEWEAVEIGVGRYKRMSEEEALAEFVEEVHRLKSEQKKRQQNLEQPPEARNPNDS</sequence>
<keyword evidence="2" id="KW-0472">Membrane</keyword>